<proteinExistence type="predicted"/>
<name>A0A5B9R9F1_9BACT</name>
<organism evidence="1 2">
    <name type="scientific">Roseimaritima ulvae</name>
    <dbReference type="NCBI Taxonomy" id="980254"/>
    <lineage>
        <taxon>Bacteria</taxon>
        <taxon>Pseudomonadati</taxon>
        <taxon>Planctomycetota</taxon>
        <taxon>Planctomycetia</taxon>
        <taxon>Pirellulales</taxon>
        <taxon>Pirellulaceae</taxon>
        <taxon>Roseimaritima</taxon>
    </lineage>
</organism>
<evidence type="ECO:0000313" key="2">
    <source>
        <dbReference type="Proteomes" id="UP000325286"/>
    </source>
</evidence>
<reference evidence="1 2" key="1">
    <citation type="submission" date="2019-08" db="EMBL/GenBank/DDBJ databases">
        <title>Deep-cultivation of Planctomycetes and their phenomic and genomic characterization uncovers novel biology.</title>
        <authorList>
            <person name="Wiegand S."/>
            <person name="Jogler M."/>
            <person name="Boedeker C."/>
            <person name="Pinto D."/>
            <person name="Vollmers J."/>
            <person name="Rivas-Marin E."/>
            <person name="Kohn T."/>
            <person name="Peeters S.H."/>
            <person name="Heuer A."/>
            <person name="Rast P."/>
            <person name="Oberbeckmann S."/>
            <person name="Bunk B."/>
            <person name="Jeske O."/>
            <person name="Meyerdierks A."/>
            <person name="Storesund J.E."/>
            <person name="Kallscheuer N."/>
            <person name="Luecker S."/>
            <person name="Lage O.M."/>
            <person name="Pohl T."/>
            <person name="Merkel B.J."/>
            <person name="Hornburger P."/>
            <person name="Mueller R.-W."/>
            <person name="Bruemmer F."/>
            <person name="Labrenz M."/>
            <person name="Spormann A.M."/>
            <person name="Op den Camp H."/>
            <person name="Overmann J."/>
            <person name="Amann R."/>
            <person name="Jetten M.S.M."/>
            <person name="Mascher T."/>
            <person name="Medema M.H."/>
            <person name="Devos D.P."/>
            <person name="Kaster A.-K."/>
            <person name="Ovreas L."/>
            <person name="Rohde M."/>
            <person name="Galperin M.Y."/>
            <person name="Jogler C."/>
        </authorList>
    </citation>
    <scope>NUCLEOTIDE SEQUENCE [LARGE SCALE GENOMIC DNA]</scope>
    <source>
        <strain evidence="1 2">UC8</strain>
    </source>
</reference>
<evidence type="ECO:0000313" key="1">
    <source>
        <dbReference type="EMBL" id="QEG43443.1"/>
    </source>
</evidence>
<keyword evidence="2" id="KW-1185">Reference proteome</keyword>
<dbReference type="EMBL" id="CP042914">
    <property type="protein sequence ID" value="QEG43443.1"/>
    <property type="molecule type" value="Genomic_DNA"/>
</dbReference>
<gene>
    <name evidence="1" type="ORF">UC8_54920</name>
</gene>
<dbReference type="AlphaFoldDB" id="A0A5B9R9F1"/>
<dbReference type="KEGG" id="rul:UC8_54920"/>
<sequence length="174" mass="20281">MNILGFEFDLIGRFYLGEHENRRLFNRWTVGDNYVVTILDEKVEVDWRVRLEVSNESLIDVNESTYIVFCDQVWYVGYFGRKDQSRCSIRARWGLNRQLRNTFQIEHSYQADCGIDAMLRDGRSPELYICPQPTITRPDGQSLNVSLSLEDAIIANYPTPWNHIKTKAKARAIG</sequence>
<dbReference type="RefSeq" id="WP_068129798.1">
    <property type="nucleotide sequence ID" value="NZ_CP042914.1"/>
</dbReference>
<dbReference type="Proteomes" id="UP000325286">
    <property type="component" value="Chromosome"/>
</dbReference>
<protein>
    <submittedName>
        <fullName evidence="1">Uncharacterized protein</fullName>
    </submittedName>
</protein>
<accession>A0A5B9R9F1</accession>